<feature type="transmembrane region" description="Helical" evidence="7">
    <location>
        <begin position="57"/>
        <end position="76"/>
    </location>
</feature>
<keyword evidence="10" id="KW-1185">Reference proteome</keyword>
<keyword evidence="6 7" id="KW-0472">Membrane</keyword>
<evidence type="ECO:0000256" key="3">
    <source>
        <dbReference type="ARBA" id="ARBA00022448"/>
    </source>
</evidence>
<feature type="transmembrane region" description="Helical" evidence="7">
    <location>
        <begin position="215"/>
        <end position="232"/>
    </location>
</feature>
<dbReference type="SMART" id="SM00290">
    <property type="entry name" value="ZnF_UBP"/>
    <property type="match status" value="1"/>
</dbReference>
<feature type="domain" description="UBP-type" evidence="8">
    <location>
        <begin position="402"/>
        <end position="497"/>
    </location>
</feature>
<feature type="transmembrane region" description="Helical" evidence="7">
    <location>
        <begin position="354"/>
        <end position="373"/>
    </location>
</feature>
<feature type="transmembrane region" description="Helical" evidence="7">
    <location>
        <begin position="181"/>
        <end position="203"/>
    </location>
</feature>
<reference evidence="10" key="1">
    <citation type="journal article" date="2019" name="Int. J. Syst. Evol. Microbiol.">
        <title>The Global Catalogue of Microorganisms (GCM) 10K type strain sequencing project: providing services to taxonomists for standard genome sequencing and annotation.</title>
        <authorList>
            <consortium name="The Broad Institute Genomics Platform"/>
            <consortium name="The Broad Institute Genome Sequencing Center for Infectious Disease"/>
            <person name="Wu L."/>
            <person name="Ma J."/>
        </authorList>
    </citation>
    <scope>NUCLEOTIDE SEQUENCE [LARGE SCALE GENOMIC DNA]</scope>
    <source>
        <strain evidence="10">JCM 1490</strain>
    </source>
</reference>
<keyword evidence="5 7" id="KW-1133">Transmembrane helix</keyword>
<evidence type="ECO:0000256" key="5">
    <source>
        <dbReference type="ARBA" id="ARBA00022989"/>
    </source>
</evidence>
<dbReference type="Proteomes" id="UP001596455">
    <property type="component" value="Unassembled WGS sequence"/>
</dbReference>
<protein>
    <submittedName>
        <fullName evidence="9">Cation:proton antiporter</fullName>
    </submittedName>
</protein>
<name>A0ABW2Q8U2_9MICO</name>
<organism evidence="9 10">
    <name type="scientific">Georgenia alba</name>
    <dbReference type="NCBI Taxonomy" id="2233858"/>
    <lineage>
        <taxon>Bacteria</taxon>
        <taxon>Bacillati</taxon>
        <taxon>Actinomycetota</taxon>
        <taxon>Actinomycetes</taxon>
        <taxon>Micrococcales</taxon>
        <taxon>Bogoriellaceae</taxon>
        <taxon>Georgenia</taxon>
    </lineage>
</organism>
<evidence type="ECO:0000259" key="8">
    <source>
        <dbReference type="PROSITE" id="PS50271"/>
    </source>
</evidence>
<dbReference type="Gene3D" id="1.20.1530.20">
    <property type="match status" value="1"/>
</dbReference>
<dbReference type="InterPro" id="IPR001607">
    <property type="entry name" value="Znf_UBP"/>
</dbReference>
<dbReference type="PANTHER" id="PTHR42751:SF4">
    <property type="entry name" value="K(+)_H(+) ANTIPORTER SUBUNIT KHTU"/>
    <property type="match status" value="1"/>
</dbReference>
<dbReference type="Pfam" id="PF00999">
    <property type="entry name" value="Na_H_Exchanger"/>
    <property type="match status" value="1"/>
</dbReference>
<dbReference type="PANTHER" id="PTHR42751">
    <property type="entry name" value="SODIUM/HYDROGEN EXCHANGER FAMILY/TRKA DOMAIN PROTEIN"/>
    <property type="match status" value="1"/>
</dbReference>
<feature type="transmembrane region" description="Helical" evidence="7">
    <location>
        <begin position="149"/>
        <end position="169"/>
    </location>
</feature>
<dbReference type="Pfam" id="PF02148">
    <property type="entry name" value="zf-UBP"/>
    <property type="match status" value="1"/>
</dbReference>
<comment type="caution">
    <text evidence="9">The sequence shown here is derived from an EMBL/GenBank/DDBJ whole genome shotgun (WGS) entry which is preliminary data.</text>
</comment>
<evidence type="ECO:0000256" key="1">
    <source>
        <dbReference type="ARBA" id="ARBA00004141"/>
    </source>
</evidence>
<evidence type="ECO:0000256" key="2">
    <source>
        <dbReference type="ARBA" id="ARBA00005551"/>
    </source>
</evidence>
<evidence type="ECO:0000313" key="9">
    <source>
        <dbReference type="EMBL" id="MFC7405464.1"/>
    </source>
</evidence>
<evidence type="ECO:0000256" key="7">
    <source>
        <dbReference type="SAM" id="Phobius"/>
    </source>
</evidence>
<gene>
    <name evidence="9" type="ORF">ACFQQL_10135</name>
</gene>
<evidence type="ECO:0000256" key="6">
    <source>
        <dbReference type="ARBA" id="ARBA00023136"/>
    </source>
</evidence>
<evidence type="ECO:0000313" key="10">
    <source>
        <dbReference type="Proteomes" id="UP001596455"/>
    </source>
</evidence>
<feature type="transmembrane region" description="Helical" evidence="7">
    <location>
        <begin position="118"/>
        <end position="137"/>
    </location>
</feature>
<dbReference type="Gene3D" id="3.30.40.10">
    <property type="entry name" value="Zinc/RING finger domain, C3HC4 (zinc finger)"/>
    <property type="match status" value="1"/>
</dbReference>
<comment type="similarity">
    <text evidence="2">Belongs to the monovalent cation:proton antiporter 2 (CPA2) transporter (TC 2.A.37) family.</text>
</comment>
<feature type="transmembrane region" description="Helical" evidence="7">
    <location>
        <begin position="88"/>
        <end position="112"/>
    </location>
</feature>
<accession>A0ABW2Q8U2</accession>
<dbReference type="EMBL" id="JBHTCQ010000002">
    <property type="protein sequence ID" value="MFC7405464.1"/>
    <property type="molecule type" value="Genomic_DNA"/>
</dbReference>
<dbReference type="PROSITE" id="PS50271">
    <property type="entry name" value="ZF_UBP"/>
    <property type="match status" value="1"/>
</dbReference>
<keyword evidence="4 7" id="KW-0812">Transmembrane</keyword>
<dbReference type="InterPro" id="IPR038770">
    <property type="entry name" value="Na+/solute_symporter_sf"/>
</dbReference>
<feature type="transmembrane region" description="Helical" evidence="7">
    <location>
        <begin position="291"/>
        <end position="314"/>
    </location>
</feature>
<dbReference type="RefSeq" id="WP_382393926.1">
    <property type="nucleotide sequence ID" value="NZ_JBHTCQ010000002.1"/>
</dbReference>
<dbReference type="SUPFAM" id="SSF57850">
    <property type="entry name" value="RING/U-box"/>
    <property type="match status" value="1"/>
</dbReference>
<proteinExistence type="inferred from homology"/>
<dbReference type="InterPro" id="IPR006153">
    <property type="entry name" value="Cation/H_exchanger_TM"/>
</dbReference>
<keyword evidence="3" id="KW-0813">Transport</keyword>
<feature type="transmembrane region" description="Helical" evidence="7">
    <location>
        <begin position="326"/>
        <end position="348"/>
    </location>
</feature>
<evidence type="ECO:0000256" key="4">
    <source>
        <dbReference type="ARBA" id="ARBA00022692"/>
    </source>
</evidence>
<dbReference type="InterPro" id="IPR013083">
    <property type="entry name" value="Znf_RING/FYVE/PHD"/>
</dbReference>
<comment type="subcellular location">
    <subcellularLocation>
        <location evidence="1">Membrane</location>
        <topology evidence="1">Multi-pass membrane protein</topology>
    </subcellularLocation>
</comment>
<sequence>MHAETLLTLGVAALAAGLLARLGRRIGLPTVPFFMGTGILLGPHMPWPPVVHETETWQLLSAVGIVLLLFHLGVEFPLQQVLSSGRRLLLAGATYIAANVSGGLLYGFLLGWGAAEAMVVAGIMGISSSAIVTKLLVELRRLANAETPVLLGVIVVEDIFLAVYLAVLQPVVGGAGGPLEIFVQIATSFGFLLVLLVLARFGARLVGALLNTEDDELLTVAFFGLAVLVAGASEMVGVSDAIGALMIGLVVSQTVVRERVEQQALPLRDLFAALFFLVFGASVQLGGLGTVALPVLGAVLLTVALNLLAGLLVARMYRLNQRAAANLGLTLLGRGEFALILATMAATAGLDERIGSFTALYVLVLAVLSPLLASASRRLARFIPDRVMSGSWAYVQHETMSSGCPHLGEVAQVEPAGRYEDGCPECLAVGDTWVHLRSCLVCGQVGCCNDSKNKHGTAHFEETGHPMLRTIEPTEDWWYCYLDEVLLQRRSDEQPSR</sequence>